<evidence type="ECO:0000259" key="2">
    <source>
        <dbReference type="Pfam" id="PF00675"/>
    </source>
</evidence>
<reference evidence="4 5" key="1">
    <citation type="submission" date="2021-02" db="EMBL/GenBank/DDBJ databases">
        <title>Taxonomically Unique Crown Gall-Associated Xanthomonas Stains Have Deficiency in Virulence Repertories.</title>
        <authorList>
            <person name="Mafakheri H."/>
            <person name="Taghavi S.M."/>
            <person name="Dimkic I."/>
            <person name="Nemanja K."/>
            <person name="Osdaghi E."/>
        </authorList>
    </citation>
    <scope>NUCLEOTIDE SEQUENCE [LARGE SCALE GENOMIC DNA]</scope>
    <source>
        <strain evidence="4 5">FX4</strain>
    </source>
</reference>
<dbReference type="InterPro" id="IPR050361">
    <property type="entry name" value="MPP/UQCRC_Complex"/>
</dbReference>
<dbReference type="InterPro" id="IPR011249">
    <property type="entry name" value="Metalloenz_LuxS/M16"/>
</dbReference>
<name>A0ABS3B9J4_9XANT</name>
<keyword evidence="5" id="KW-1185">Reference proteome</keyword>
<dbReference type="Pfam" id="PF05193">
    <property type="entry name" value="Peptidase_M16_C"/>
    <property type="match status" value="2"/>
</dbReference>
<dbReference type="Gene3D" id="3.30.830.10">
    <property type="entry name" value="Metalloenzyme, LuxS/M16 peptidase-like"/>
    <property type="match status" value="4"/>
</dbReference>
<protein>
    <submittedName>
        <fullName evidence="4">Insulinase family protein</fullName>
    </submittedName>
</protein>
<dbReference type="SUPFAM" id="SSF63411">
    <property type="entry name" value="LuxS/MPP-like metallohydrolase"/>
    <property type="match status" value="4"/>
</dbReference>
<accession>A0ABS3B9J4</accession>
<feature type="domain" description="Peptidase M16 N-terminal" evidence="2">
    <location>
        <begin position="528"/>
        <end position="656"/>
    </location>
</feature>
<feature type="chain" id="PRO_5047250879" evidence="1">
    <location>
        <begin position="27"/>
        <end position="966"/>
    </location>
</feature>
<gene>
    <name evidence="4" type="ORF">JR064_22250</name>
</gene>
<dbReference type="PANTHER" id="PTHR11851:SF224">
    <property type="entry name" value="PROCESSING PROTEASE"/>
    <property type="match status" value="1"/>
</dbReference>
<proteinExistence type="predicted"/>
<evidence type="ECO:0000313" key="5">
    <source>
        <dbReference type="Proteomes" id="UP000695802"/>
    </source>
</evidence>
<evidence type="ECO:0000256" key="1">
    <source>
        <dbReference type="SAM" id="SignalP"/>
    </source>
</evidence>
<feature type="domain" description="Peptidase M16 N-terminal" evidence="2">
    <location>
        <begin position="55"/>
        <end position="192"/>
    </location>
</feature>
<feature type="domain" description="Peptidase M16 C-terminal" evidence="3">
    <location>
        <begin position="683"/>
        <end position="863"/>
    </location>
</feature>
<dbReference type="RefSeq" id="WP_206231177.1">
    <property type="nucleotide sequence ID" value="NZ_JAFIWB010000045.1"/>
</dbReference>
<dbReference type="EMBL" id="JAFIWB010000045">
    <property type="protein sequence ID" value="MBN6104891.1"/>
    <property type="molecule type" value="Genomic_DNA"/>
</dbReference>
<evidence type="ECO:0000259" key="3">
    <source>
        <dbReference type="Pfam" id="PF05193"/>
    </source>
</evidence>
<feature type="domain" description="Peptidase M16 C-terminal" evidence="3">
    <location>
        <begin position="212"/>
        <end position="385"/>
    </location>
</feature>
<dbReference type="PANTHER" id="PTHR11851">
    <property type="entry name" value="METALLOPROTEASE"/>
    <property type="match status" value="1"/>
</dbReference>
<dbReference type="Proteomes" id="UP000695802">
    <property type="component" value="Unassembled WGS sequence"/>
</dbReference>
<dbReference type="InterPro" id="IPR007863">
    <property type="entry name" value="Peptidase_M16_C"/>
</dbReference>
<comment type="caution">
    <text evidence="4">The sequence shown here is derived from an EMBL/GenBank/DDBJ whole genome shotgun (WGS) entry which is preliminary data.</text>
</comment>
<evidence type="ECO:0000313" key="4">
    <source>
        <dbReference type="EMBL" id="MBN6104891.1"/>
    </source>
</evidence>
<keyword evidence="1" id="KW-0732">Signal</keyword>
<sequence length="966" mass="103685">MLRPLSLLISSILTLGVGAAIAPASAAPPALAAKAKATVPEIAYTRFTLPNGLTVVVHEDHKAPVVAVSIWYHIGSGDEPAGKTGFAHLFEHLMFSGSENHKGTYFQPFEKVGATDMNGTTWFDRTNYFETVPTTALDMALWMESDRMGHLLGAIGQKELDTQRGVVQNEKRQGENRPYGRVDENILANIFPANHPYQHDTIGSMADLDAASLDDVKQWFHDNYGAANTTLVLAGDITVAQAKAKAEQYFGDIPAGKPVPRQQPWITPLARQTRGVQHDHVAQPRIYRTWVAPQLGSDDAVQLDLATTVLGGGKTSRLYQRLVYRDNLVDDVSASIQPFALASQLQITADVKDGVDPAKVEAAIADELKKFLAEGPSADELQRAQVNYRAGFVRGLEKVGGFTGKAAILAEGQVYRKDPGAYKHDLERAQAATAASVRKAADTWFGKGDYLLTVLPAGDGFDPVAEDKAVKPLPAADGKPAPTLPAKASYSVGKNQVDRAAGIPETTQFPSLSFPQLQRGKLKNGIEVVLAERHTIPVTQVELLFDAGYAADQGGKLGTANFTAALMNESTRSLDSVEVAQRRQRLGAITSVACELDSCAASLDALNDQLAPSLALFADIVRNPAFKAEDIERIRGQWLASIAQEKTQPQGLALRTLPPLLYGPQHPYGVPLTGSGTETAIKSLSASDLTAFQNGWLRPDNLRILVAGDTTLAQIIPQLDAAFGDWQPPAATRPSKTLSQVAAQPKPRVFLINRADAPQSLILAGLLAPSTKAPNNLAIGVANGAFGGTFTSRLNMNLREDKRWAYGANSFMLDAQGQRPFLFFAPVQTDKTAESAAEILKEAKAVVGDKPLTAEEIAKIKNQRIRALPGSFETTGAVLGAVESIVQYGRPDDYVQTLKTRLEGIDQTAAEAAIKEIVAPQAMTWVIVGDLKQIEAPVRALKLGEVQVLDSDGQPVKAKAKAAGKQ</sequence>
<organism evidence="4 5">
    <name type="scientific">Xanthomonas bonasiae</name>
    <dbReference type="NCBI Taxonomy" id="2810351"/>
    <lineage>
        <taxon>Bacteria</taxon>
        <taxon>Pseudomonadati</taxon>
        <taxon>Pseudomonadota</taxon>
        <taxon>Gammaproteobacteria</taxon>
        <taxon>Lysobacterales</taxon>
        <taxon>Lysobacteraceae</taxon>
        <taxon>Xanthomonas</taxon>
    </lineage>
</organism>
<dbReference type="Pfam" id="PF00675">
    <property type="entry name" value="Peptidase_M16"/>
    <property type="match status" value="2"/>
</dbReference>
<feature type="signal peptide" evidence="1">
    <location>
        <begin position="1"/>
        <end position="26"/>
    </location>
</feature>
<dbReference type="InterPro" id="IPR011765">
    <property type="entry name" value="Pept_M16_N"/>
</dbReference>